<dbReference type="GO" id="GO:0060271">
    <property type="term" value="P:cilium assembly"/>
    <property type="evidence" value="ECO:0007669"/>
    <property type="project" value="TreeGrafter"/>
</dbReference>
<organism evidence="11 12">
    <name type="scientific">Chara braunii</name>
    <name type="common">Braun's stonewort</name>
    <dbReference type="NCBI Taxonomy" id="69332"/>
    <lineage>
        <taxon>Eukaryota</taxon>
        <taxon>Viridiplantae</taxon>
        <taxon>Streptophyta</taxon>
        <taxon>Charophyceae</taxon>
        <taxon>Charales</taxon>
        <taxon>Characeae</taxon>
        <taxon>Chara</taxon>
    </lineage>
</organism>
<dbReference type="Proteomes" id="UP000265515">
    <property type="component" value="Unassembled WGS sequence"/>
</dbReference>
<gene>
    <name evidence="11" type="ORF">CBR_g946</name>
</gene>
<feature type="compositionally biased region" description="Basic and acidic residues" evidence="10">
    <location>
        <begin position="368"/>
        <end position="383"/>
    </location>
</feature>
<dbReference type="OrthoDB" id="535167at2759"/>
<accession>A0A388KCP6</accession>
<evidence type="ECO:0000256" key="10">
    <source>
        <dbReference type="SAM" id="MobiDB-lite"/>
    </source>
</evidence>
<dbReference type="GO" id="GO:0005930">
    <property type="term" value="C:axoneme"/>
    <property type="evidence" value="ECO:0007669"/>
    <property type="project" value="TreeGrafter"/>
</dbReference>
<feature type="region of interest" description="Disordered" evidence="10">
    <location>
        <begin position="229"/>
        <end position="281"/>
    </location>
</feature>
<evidence type="ECO:0000256" key="3">
    <source>
        <dbReference type="ARBA" id="ARBA00022490"/>
    </source>
</evidence>
<name>A0A388KCP6_CHABU</name>
<feature type="compositionally biased region" description="Gly residues" evidence="10">
    <location>
        <begin position="229"/>
        <end position="248"/>
    </location>
</feature>
<dbReference type="EMBL" id="BFEA01000092">
    <property type="protein sequence ID" value="GBG67825.1"/>
    <property type="molecule type" value="Genomic_DNA"/>
</dbReference>
<comment type="caution">
    <text evidence="11">The sequence shown here is derived from an EMBL/GenBank/DDBJ whole genome shotgun (WGS) entry which is preliminary data.</text>
</comment>
<keyword evidence="7" id="KW-0206">Cytoskeleton</keyword>
<feature type="coiled-coil region" evidence="9">
    <location>
        <begin position="452"/>
        <end position="486"/>
    </location>
</feature>
<evidence type="ECO:0000256" key="4">
    <source>
        <dbReference type="ARBA" id="ARBA00022574"/>
    </source>
</evidence>
<evidence type="ECO:0000256" key="7">
    <source>
        <dbReference type="ARBA" id="ARBA00023212"/>
    </source>
</evidence>
<keyword evidence="4" id="KW-0853">WD repeat</keyword>
<evidence type="ECO:0000256" key="1">
    <source>
        <dbReference type="ARBA" id="ARBA00004138"/>
    </source>
</evidence>
<dbReference type="Pfam" id="PF25828">
    <property type="entry name" value="CC_Cfap43"/>
    <property type="match status" value="2"/>
</dbReference>
<keyword evidence="8" id="KW-0966">Cell projection</keyword>
<dbReference type="AlphaFoldDB" id="A0A388KCP6"/>
<keyword evidence="5" id="KW-0677">Repeat</keyword>
<comment type="subcellular location">
    <subcellularLocation>
        <location evidence="1">Cell projection</location>
        <location evidence="1">Cilium</location>
    </subcellularLocation>
    <subcellularLocation>
        <location evidence="2">Cytoplasm</location>
        <location evidence="2">Cytoskeleton</location>
    </subcellularLocation>
</comment>
<dbReference type="PANTHER" id="PTHR14885">
    <property type="entry name" value="CILIA- AND FLAGELLA-ASSOCIATED PROTEIN 43-RELATED"/>
    <property type="match status" value="1"/>
</dbReference>
<feature type="compositionally biased region" description="Gly residues" evidence="10">
    <location>
        <begin position="356"/>
        <end position="366"/>
    </location>
</feature>
<keyword evidence="6 9" id="KW-0175">Coiled coil</keyword>
<keyword evidence="12" id="KW-1185">Reference proteome</keyword>
<evidence type="ECO:0000256" key="5">
    <source>
        <dbReference type="ARBA" id="ARBA00022737"/>
    </source>
</evidence>
<evidence type="ECO:0000256" key="6">
    <source>
        <dbReference type="ARBA" id="ARBA00023054"/>
    </source>
</evidence>
<evidence type="ECO:0000313" key="12">
    <source>
        <dbReference type="Proteomes" id="UP000265515"/>
    </source>
</evidence>
<feature type="compositionally biased region" description="Basic and acidic residues" evidence="10">
    <location>
        <begin position="249"/>
        <end position="266"/>
    </location>
</feature>
<proteinExistence type="predicted"/>
<feature type="coiled-coil region" evidence="9">
    <location>
        <begin position="541"/>
        <end position="576"/>
    </location>
</feature>
<keyword evidence="3" id="KW-0963">Cytoplasm</keyword>
<evidence type="ECO:0000256" key="8">
    <source>
        <dbReference type="ARBA" id="ARBA00023273"/>
    </source>
</evidence>
<dbReference type="PANTHER" id="PTHR14885:SF1">
    <property type="entry name" value="CILIA- AND FLAGELLA-ASSOCIATED PROTEIN 43"/>
    <property type="match status" value="1"/>
</dbReference>
<feature type="region of interest" description="Disordered" evidence="10">
    <location>
        <begin position="345"/>
        <end position="383"/>
    </location>
</feature>
<protein>
    <submittedName>
        <fullName evidence="11">Uncharacterized protein</fullName>
    </submittedName>
</protein>
<sequence>MADTSTLSDAVVLEDVQVQDLERLPPQDMIINLHLKRELIEEGKQRVKALKNQIRWDNVAKDILWIRIRDACWSQMSEHMLILSGIGKRDLTVPSYPLRAWGPKERRQVHVIEFLRGVEAEEMKLRTKNHGVAGIIKRLLFVDMSSKGHASVAATVLLELPVKNTPVLQSDVNSLPTKSSNQEPSGRLSISTVVKGVDLLGNRQEVPGVESTIHDLELDGEEITLMGGREGAGGGGGVSHQSGQSGGGHGEERLVKMDDGRTERRVSTVRPVSSLSAREGSVGEVGSSSIVSKAGGIRRPRTSVEVDVGSKSGGINNELLRGRMSGIGGMLTSAGMVVDAIDEQEEKEGVSREGGGRGGESGGAGKGSRRDSPRMRKAEASGRHDIWDDDEDIVDEVEENANKLYADYRLYCSTRKRTQMILLKDEMHRRRTDFNKECRNTLQKKVSSWDLIAEKEGRIHEIEVAIEDVEKERQAYEQLMVYTKKREEMYLGSTLGGGFSRETGVSSGGELRARKYGGSYGEMQLSESEEPERLLVVEDSEIKADKQLTEEERKKKEKEEAELEMLRKRAEQNQAIKMALTDMMGGTLERKQAGKIELQYDAWMDLPLRQLSDEQVRKMKEFEEKVKPLVNDRIRRRKALEV</sequence>
<reference evidence="11 12" key="1">
    <citation type="journal article" date="2018" name="Cell">
        <title>The Chara Genome: Secondary Complexity and Implications for Plant Terrestrialization.</title>
        <authorList>
            <person name="Nishiyama T."/>
            <person name="Sakayama H."/>
            <person name="Vries J.D."/>
            <person name="Buschmann H."/>
            <person name="Saint-Marcoux D."/>
            <person name="Ullrich K.K."/>
            <person name="Haas F.B."/>
            <person name="Vanderstraeten L."/>
            <person name="Becker D."/>
            <person name="Lang D."/>
            <person name="Vosolsobe S."/>
            <person name="Rombauts S."/>
            <person name="Wilhelmsson P.K.I."/>
            <person name="Janitza P."/>
            <person name="Kern R."/>
            <person name="Heyl A."/>
            <person name="Rumpler F."/>
            <person name="Villalobos L.I.A.C."/>
            <person name="Clay J.M."/>
            <person name="Skokan R."/>
            <person name="Toyoda A."/>
            <person name="Suzuki Y."/>
            <person name="Kagoshima H."/>
            <person name="Schijlen E."/>
            <person name="Tajeshwar N."/>
            <person name="Catarino B."/>
            <person name="Hetherington A.J."/>
            <person name="Saltykova A."/>
            <person name="Bonnot C."/>
            <person name="Breuninger H."/>
            <person name="Symeonidi A."/>
            <person name="Radhakrishnan G.V."/>
            <person name="Van Nieuwerburgh F."/>
            <person name="Deforce D."/>
            <person name="Chang C."/>
            <person name="Karol K.G."/>
            <person name="Hedrich R."/>
            <person name="Ulvskov P."/>
            <person name="Glockner G."/>
            <person name="Delwiche C.F."/>
            <person name="Petrasek J."/>
            <person name="Van de Peer Y."/>
            <person name="Friml J."/>
            <person name="Beilby M."/>
            <person name="Dolan L."/>
            <person name="Kohara Y."/>
            <person name="Sugano S."/>
            <person name="Fujiyama A."/>
            <person name="Delaux P.-M."/>
            <person name="Quint M."/>
            <person name="TheiBen G."/>
            <person name="Hagemann M."/>
            <person name="Harholt J."/>
            <person name="Dunand C."/>
            <person name="Zachgo S."/>
            <person name="Langdale J."/>
            <person name="Maumus F."/>
            <person name="Straeten D.V.D."/>
            <person name="Gould S.B."/>
            <person name="Rensing S.A."/>
        </authorList>
    </citation>
    <scope>NUCLEOTIDE SEQUENCE [LARGE SCALE GENOMIC DNA]</scope>
    <source>
        <strain evidence="11 12">S276</strain>
    </source>
</reference>
<evidence type="ECO:0000256" key="2">
    <source>
        <dbReference type="ARBA" id="ARBA00004245"/>
    </source>
</evidence>
<dbReference type="Gramene" id="GBG67825">
    <property type="protein sequence ID" value="GBG67825"/>
    <property type="gene ID" value="CBR_g946"/>
</dbReference>
<evidence type="ECO:0000256" key="9">
    <source>
        <dbReference type="SAM" id="Coils"/>
    </source>
</evidence>
<evidence type="ECO:0000313" key="11">
    <source>
        <dbReference type="EMBL" id="GBG67825.1"/>
    </source>
</evidence>